<feature type="compositionally biased region" description="Basic and acidic residues" evidence="1">
    <location>
        <begin position="369"/>
        <end position="379"/>
    </location>
</feature>
<organism evidence="2 3">
    <name type="scientific">Drosophila willistoni</name>
    <name type="common">Fruit fly</name>
    <dbReference type="NCBI Taxonomy" id="7260"/>
    <lineage>
        <taxon>Eukaryota</taxon>
        <taxon>Metazoa</taxon>
        <taxon>Ecdysozoa</taxon>
        <taxon>Arthropoda</taxon>
        <taxon>Hexapoda</taxon>
        <taxon>Insecta</taxon>
        <taxon>Pterygota</taxon>
        <taxon>Neoptera</taxon>
        <taxon>Endopterygota</taxon>
        <taxon>Diptera</taxon>
        <taxon>Brachycera</taxon>
        <taxon>Muscomorpha</taxon>
        <taxon>Ephydroidea</taxon>
        <taxon>Drosophilidae</taxon>
        <taxon>Drosophila</taxon>
        <taxon>Sophophora</taxon>
    </lineage>
</organism>
<dbReference type="KEGG" id="dwi:6650719"/>
<dbReference type="OMA" id="PTQNNAR"/>
<keyword evidence="3" id="KW-1185">Reference proteome</keyword>
<gene>
    <name evidence="2" type="primary">Dwil\GK13106</name>
    <name evidence="2" type="ORF">Dwil_GK13106</name>
</gene>
<feature type="region of interest" description="Disordered" evidence="1">
    <location>
        <begin position="1"/>
        <end position="26"/>
    </location>
</feature>
<sequence>MLNGKFYTGLPPKMVERQGASSRSCNRQESHFFWPDDTQMDSAVETRVKRRNSLQLEKPRQLDRSSSVQVDGNPVDTRQMFHKEFAKSSINFYDNLQQAPDTNARPRLLRGLRREVTPKLTEVKPYMEEKSSELTPLDKQDRRQQAYSSKIQFYDYVNEATQNNARRPKMDMNDKREMELNSKNSPKLQVKRNVRSLSMEMESESPPIITKKPLNDQIITERRRPVLLLPKKILKHQEPKRGSDYVDYNAMDNEMRKLRLRSPAPQKKHVTYNEEAAEYAYFKDGEGFADDRYDHQPSYHREQQQQQQYSSTPNMSTGSRSSQRPPYGETSRGSAREIQSLNNNKNLHYNHYNNNNNNNNTRKILPKLPETEPRTRYSDDTQAATKTTTTTTTKTTFEVEAATPPSDPRKHLRSSLCFNGDALVVGGQAATSTTATSLARHSSAGQRISVGLPD</sequence>
<feature type="compositionally biased region" description="Basic and acidic residues" evidence="1">
    <location>
        <begin position="287"/>
        <end position="303"/>
    </location>
</feature>
<feature type="compositionally biased region" description="Low complexity" evidence="1">
    <location>
        <begin position="346"/>
        <end position="360"/>
    </location>
</feature>
<dbReference type="eggNOG" id="ENOG502TBNF">
    <property type="taxonomic scope" value="Eukaryota"/>
</dbReference>
<dbReference type="Proteomes" id="UP000007798">
    <property type="component" value="Unassembled WGS sequence"/>
</dbReference>
<dbReference type="InParanoid" id="B4NH03"/>
<reference evidence="2 3" key="1">
    <citation type="journal article" date="2007" name="Nature">
        <title>Evolution of genes and genomes on the Drosophila phylogeny.</title>
        <authorList>
            <consortium name="Drosophila 12 Genomes Consortium"/>
            <person name="Clark A.G."/>
            <person name="Eisen M.B."/>
            <person name="Smith D.R."/>
            <person name="Bergman C.M."/>
            <person name="Oliver B."/>
            <person name="Markow T.A."/>
            <person name="Kaufman T.C."/>
            <person name="Kellis M."/>
            <person name="Gelbart W."/>
            <person name="Iyer V.N."/>
            <person name="Pollard D.A."/>
            <person name="Sackton T.B."/>
            <person name="Larracuente A.M."/>
            <person name="Singh N.D."/>
            <person name="Abad J.P."/>
            <person name="Abt D.N."/>
            <person name="Adryan B."/>
            <person name="Aguade M."/>
            <person name="Akashi H."/>
            <person name="Anderson W.W."/>
            <person name="Aquadro C.F."/>
            <person name="Ardell D.H."/>
            <person name="Arguello R."/>
            <person name="Artieri C.G."/>
            <person name="Barbash D.A."/>
            <person name="Barker D."/>
            <person name="Barsanti P."/>
            <person name="Batterham P."/>
            <person name="Batzoglou S."/>
            <person name="Begun D."/>
            <person name="Bhutkar A."/>
            <person name="Blanco E."/>
            <person name="Bosak S.A."/>
            <person name="Bradley R.K."/>
            <person name="Brand A.D."/>
            <person name="Brent M.R."/>
            <person name="Brooks A.N."/>
            <person name="Brown R.H."/>
            <person name="Butlin R.K."/>
            <person name="Caggese C."/>
            <person name="Calvi B.R."/>
            <person name="Bernardo de Carvalho A."/>
            <person name="Caspi A."/>
            <person name="Castrezana S."/>
            <person name="Celniker S.E."/>
            <person name="Chang J.L."/>
            <person name="Chapple C."/>
            <person name="Chatterji S."/>
            <person name="Chinwalla A."/>
            <person name="Civetta A."/>
            <person name="Clifton S.W."/>
            <person name="Comeron J.M."/>
            <person name="Costello J.C."/>
            <person name="Coyne J.A."/>
            <person name="Daub J."/>
            <person name="David R.G."/>
            <person name="Delcher A.L."/>
            <person name="Delehaunty K."/>
            <person name="Do C.B."/>
            <person name="Ebling H."/>
            <person name="Edwards K."/>
            <person name="Eickbush T."/>
            <person name="Evans J.D."/>
            <person name="Filipski A."/>
            <person name="Findeiss S."/>
            <person name="Freyhult E."/>
            <person name="Fulton L."/>
            <person name="Fulton R."/>
            <person name="Garcia A.C."/>
            <person name="Gardiner A."/>
            <person name="Garfield D.A."/>
            <person name="Garvin B.E."/>
            <person name="Gibson G."/>
            <person name="Gilbert D."/>
            <person name="Gnerre S."/>
            <person name="Godfrey J."/>
            <person name="Good R."/>
            <person name="Gotea V."/>
            <person name="Gravely B."/>
            <person name="Greenberg A.J."/>
            <person name="Griffiths-Jones S."/>
            <person name="Gross S."/>
            <person name="Guigo R."/>
            <person name="Gustafson E.A."/>
            <person name="Haerty W."/>
            <person name="Hahn M.W."/>
            <person name="Halligan D.L."/>
            <person name="Halpern A.L."/>
            <person name="Halter G.M."/>
            <person name="Han M.V."/>
            <person name="Heger A."/>
            <person name="Hillier L."/>
            <person name="Hinrichs A.S."/>
            <person name="Holmes I."/>
            <person name="Hoskins R.A."/>
            <person name="Hubisz M.J."/>
            <person name="Hultmark D."/>
            <person name="Huntley M.A."/>
            <person name="Jaffe D.B."/>
            <person name="Jagadeeshan S."/>
            <person name="Jeck W.R."/>
            <person name="Johnson J."/>
            <person name="Jones C.D."/>
            <person name="Jordan W.C."/>
            <person name="Karpen G.H."/>
            <person name="Kataoka E."/>
            <person name="Keightley P.D."/>
            <person name="Kheradpour P."/>
            <person name="Kirkness E.F."/>
            <person name="Koerich L.B."/>
            <person name="Kristiansen K."/>
            <person name="Kudrna D."/>
            <person name="Kulathinal R.J."/>
            <person name="Kumar S."/>
            <person name="Kwok R."/>
            <person name="Lander E."/>
            <person name="Langley C.H."/>
            <person name="Lapoint R."/>
            <person name="Lazzaro B.P."/>
            <person name="Lee S.J."/>
            <person name="Levesque L."/>
            <person name="Li R."/>
            <person name="Lin C.F."/>
            <person name="Lin M.F."/>
            <person name="Lindblad-Toh K."/>
            <person name="Llopart A."/>
            <person name="Long M."/>
            <person name="Low L."/>
            <person name="Lozovsky E."/>
            <person name="Lu J."/>
            <person name="Luo M."/>
            <person name="Machado C.A."/>
            <person name="Makalowski W."/>
            <person name="Marzo M."/>
            <person name="Matsuda M."/>
            <person name="Matzkin L."/>
            <person name="McAllister B."/>
            <person name="McBride C.S."/>
            <person name="McKernan B."/>
            <person name="McKernan K."/>
            <person name="Mendez-Lago M."/>
            <person name="Minx P."/>
            <person name="Mollenhauer M.U."/>
            <person name="Montooth K."/>
            <person name="Mount S.M."/>
            <person name="Mu X."/>
            <person name="Myers E."/>
            <person name="Negre B."/>
            <person name="Newfeld S."/>
            <person name="Nielsen R."/>
            <person name="Noor M.A."/>
            <person name="O'Grady P."/>
            <person name="Pachter L."/>
            <person name="Papaceit M."/>
            <person name="Parisi M.J."/>
            <person name="Parisi M."/>
            <person name="Parts L."/>
            <person name="Pedersen J.S."/>
            <person name="Pesole G."/>
            <person name="Phillippy A.M."/>
            <person name="Ponting C.P."/>
            <person name="Pop M."/>
            <person name="Porcelli D."/>
            <person name="Powell J.R."/>
            <person name="Prohaska S."/>
            <person name="Pruitt K."/>
            <person name="Puig M."/>
            <person name="Quesneville H."/>
            <person name="Ram K.R."/>
            <person name="Rand D."/>
            <person name="Rasmussen M.D."/>
            <person name="Reed L.K."/>
            <person name="Reenan R."/>
            <person name="Reily A."/>
            <person name="Remington K.A."/>
            <person name="Rieger T.T."/>
            <person name="Ritchie M.G."/>
            <person name="Robin C."/>
            <person name="Rogers Y.H."/>
            <person name="Rohde C."/>
            <person name="Rozas J."/>
            <person name="Rubenfield M.J."/>
            <person name="Ruiz A."/>
            <person name="Russo S."/>
            <person name="Salzberg S.L."/>
            <person name="Sanchez-Gracia A."/>
            <person name="Saranga D.J."/>
            <person name="Sato H."/>
            <person name="Schaeffer S.W."/>
            <person name="Schatz M.C."/>
            <person name="Schlenke T."/>
            <person name="Schwartz R."/>
            <person name="Segarra C."/>
            <person name="Singh R.S."/>
            <person name="Sirot L."/>
            <person name="Sirota M."/>
            <person name="Sisneros N.B."/>
            <person name="Smith C.D."/>
            <person name="Smith T.F."/>
            <person name="Spieth J."/>
            <person name="Stage D.E."/>
            <person name="Stark A."/>
            <person name="Stephan W."/>
            <person name="Strausberg R.L."/>
            <person name="Strempel S."/>
            <person name="Sturgill D."/>
            <person name="Sutton G."/>
            <person name="Sutton G.G."/>
            <person name="Tao W."/>
            <person name="Teichmann S."/>
            <person name="Tobari Y.N."/>
            <person name="Tomimura Y."/>
            <person name="Tsolas J.M."/>
            <person name="Valente V.L."/>
            <person name="Venter E."/>
            <person name="Venter J.C."/>
            <person name="Vicario S."/>
            <person name="Vieira F.G."/>
            <person name="Vilella A.J."/>
            <person name="Villasante A."/>
            <person name="Walenz B."/>
            <person name="Wang J."/>
            <person name="Wasserman M."/>
            <person name="Watts T."/>
            <person name="Wilson D."/>
            <person name="Wilson R.K."/>
            <person name="Wing R.A."/>
            <person name="Wolfner M.F."/>
            <person name="Wong A."/>
            <person name="Wong G.K."/>
            <person name="Wu C.I."/>
            <person name="Wu G."/>
            <person name="Yamamoto D."/>
            <person name="Yang H.P."/>
            <person name="Yang S.P."/>
            <person name="Yorke J.A."/>
            <person name="Yoshida K."/>
            <person name="Zdobnov E."/>
            <person name="Zhang P."/>
            <person name="Zhang Y."/>
            <person name="Zimin A.V."/>
            <person name="Baldwin J."/>
            <person name="Abdouelleil A."/>
            <person name="Abdulkadir J."/>
            <person name="Abebe A."/>
            <person name="Abera B."/>
            <person name="Abreu J."/>
            <person name="Acer S.C."/>
            <person name="Aftuck L."/>
            <person name="Alexander A."/>
            <person name="An P."/>
            <person name="Anderson E."/>
            <person name="Anderson S."/>
            <person name="Arachi H."/>
            <person name="Azer M."/>
            <person name="Bachantsang P."/>
            <person name="Barry A."/>
            <person name="Bayul T."/>
            <person name="Berlin A."/>
            <person name="Bessette D."/>
            <person name="Bloom T."/>
            <person name="Blye J."/>
            <person name="Boguslavskiy L."/>
            <person name="Bonnet C."/>
            <person name="Boukhgalter B."/>
            <person name="Bourzgui I."/>
            <person name="Brown A."/>
            <person name="Cahill P."/>
            <person name="Channer S."/>
            <person name="Cheshatsang Y."/>
            <person name="Chuda L."/>
            <person name="Citroen M."/>
            <person name="Collymore A."/>
            <person name="Cooke P."/>
            <person name="Costello M."/>
            <person name="D'Aco K."/>
            <person name="Daza R."/>
            <person name="De Haan G."/>
            <person name="DeGray S."/>
            <person name="DeMaso C."/>
            <person name="Dhargay N."/>
            <person name="Dooley K."/>
            <person name="Dooley E."/>
            <person name="Doricent M."/>
            <person name="Dorje P."/>
            <person name="Dorjee K."/>
            <person name="Dupes A."/>
            <person name="Elong R."/>
            <person name="Falk J."/>
            <person name="Farina A."/>
            <person name="Faro S."/>
            <person name="Ferguson D."/>
            <person name="Fisher S."/>
            <person name="Foley C.D."/>
            <person name="Franke A."/>
            <person name="Friedrich D."/>
            <person name="Gadbois L."/>
            <person name="Gearin G."/>
            <person name="Gearin C.R."/>
            <person name="Giannoukos G."/>
            <person name="Goode T."/>
            <person name="Graham J."/>
            <person name="Grandbois E."/>
            <person name="Grewal S."/>
            <person name="Gyaltsen K."/>
            <person name="Hafez N."/>
            <person name="Hagos B."/>
            <person name="Hall J."/>
            <person name="Henson C."/>
            <person name="Hollinger A."/>
            <person name="Honan T."/>
            <person name="Huard M.D."/>
            <person name="Hughes L."/>
            <person name="Hurhula B."/>
            <person name="Husby M.E."/>
            <person name="Kamat A."/>
            <person name="Kanga B."/>
            <person name="Kashin S."/>
            <person name="Khazanovich D."/>
            <person name="Kisner P."/>
            <person name="Lance K."/>
            <person name="Lara M."/>
            <person name="Lee W."/>
            <person name="Lennon N."/>
            <person name="Letendre F."/>
            <person name="LeVine R."/>
            <person name="Lipovsky A."/>
            <person name="Liu X."/>
            <person name="Liu J."/>
            <person name="Liu S."/>
            <person name="Lokyitsang T."/>
            <person name="Lokyitsang Y."/>
            <person name="Lubonja R."/>
            <person name="Lui A."/>
            <person name="MacDonald P."/>
            <person name="Magnisalis V."/>
            <person name="Maru K."/>
            <person name="Matthews C."/>
            <person name="McCusker W."/>
            <person name="McDonough S."/>
            <person name="Mehta T."/>
            <person name="Meldrim J."/>
            <person name="Meneus L."/>
            <person name="Mihai O."/>
            <person name="Mihalev A."/>
            <person name="Mihova T."/>
            <person name="Mittelman R."/>
            <person name="Mlenga V."/>
            <person name="Montmayeur A."/>
            <person name="Mulrain L."/>
            <person name="Navidi A."/>
            <person name="Naylor J."/>
            <person name="Negash T."/>
            <person name="Nguyen T."/>
            <person name="Nguyen N."/>
            <person name="Nicol R."/>
            <person name="Norbu C."/>
            <person name="Norbu N."/>
            <person name="Novod N."/>
            <person name="O'Neill B."/>
            <person name="Osman S."/>
            <person name="Markiewicz E."/>
            <person name="Oyono O.L."/>
            <person name="Patti C."/>
            <person name="Phunkhang P."/>
            <person name="Pierre F."/>
            <person name="Priest M."/>
            <person name="Raghuraman S."/>
            <person name="Rege F."/>
            <person name="Reyes R."/>
            <person name="Rise C."/>
            <person name="Rogov P."/>
            <person name="Ross K."/>
            <person name="Ryan E."/>
            <person name="Settipalli S."/>
            <person name="Shea T."/>
            <person name="Sherpa N."/>
            <person name="Shi L."/>
            <person name="Shih D."/>
            <person name="Sparrow T."/>
            <person name="Spaulding J."/>
            <person name="Stalker J."/>
            <person name="Stange-Thomann N."/>
            <person name="Stavropoulos S."/>
            <person name="Stone C."/>
            <person name="Strader C."/>
            <person name="Tesfaye S."/>
            <person name="Thomson T."/>
            <person name="Thoulutsang Y."/>
            <person name="Thoulutsang D."/>
            <person name="Topham K."/>
            <person name="Topping I."/>
            <person name="Tsamla T."/>
            <person name="Vassiliev H."/>
            <person name="Vo A."/>
            <person name="Wangchuk T."/>
            <person name="Wangdi T."/>
            <person name="Weiand M."/>
            <person name="Wilkinson J."/>
            <person name="Wilson A."/>
            <person name="Yadav S."/>
            <person name="Young G."/>
            <person name="Yu Q."/>
            <person name="Zembek L."/>
            <person name="Zhong D."/>
            <person name="Zimmer A."/>
            <person name="Zwirko Z."/>
            <person name="Jaffe D.B."/>
            <person name="Alvarez P."/>
            <person name="Brockman W."/>
            <person name="Butler J."/>
            <person name="Chin C."/>
            <person name="Gnerre S."/>
            <person name="Grabherr M."/>
            <person name="Kleber M."/>
            <person name="Mauceli E."/>
            <person name="MacCallum I."/>
        </authorList>
    </citation>
    <scope>NUCLEOTIDE SEQUENCE [LARGE SCALE GENOMIC DNA]</scope>
    <source>
        <strain evidence="3">Tucson 14030-0811.24</strain>
    </source>
</reference>
<feature type="region of interest" description="Disordered" evidence="1">
    <location>
        <begin position="346"/>
        <end position="391"/>
    </location>
</feature>
<evidence type="ECO:0000313" key="2">
    <source>
        <dbReference type="EMBL" id="EDW84500.1"/>
    </source>
</evidence>
<proteinExistence type="predicted"/>
<dbReference type="AlphaFoldDB" id="B4NH03"/>
<dbReference type="PhylomeDB" id="B4NH03"/>
<feature type="compositionally biased region" description="Polar residues" evidence="1">
    <location>
        <begin position="309"/>
        <end position="324"/>
    </location>
</feature>
<evidence type="ECO:0000256" key="1">
    <source>
        <dbReference type="SAM" id="MobiDB-lite"/>
    </source>
</evidence>
<accession>B4NH03</accession>
<evidence type="ECO:0000313" key="3">
    <source>
        <dbReference type="Proteomes" id="UP000007798"/>
    </source>
</evidence>
<feature type="region of interest" description="Disordered" evidence="1">
    <location>
        <begin position="287"/>
        <end position="334"/>
    </location>
</feature>
<dbReference type="OrthoDB" id="7791718at2759"/>
<dbReference type="EMBL" id="CH964272">
    <property type="protein sequence ID" value="EDW84500.1"/>
    <property type="molecule type" value="Genomic_DNA"/>
</dbReference>
<protein>
    <submittedName>
        <fullName evidence="2">Uncharacterized protein</fullName>
    </submittedName>
</protein>
<dbReference type="HOGENOM" id="CLU_055892_0_0_1"/>
<name>B4NH03_DROWI</name>